<keyword evidence="12" id="KW-1185">Reference proteome</keyword>
<evidence type="ECO:0000256" key="3">
    <source>
        <dbReference type="ARBA" id="ARBA00022448"/>
    </source>
</evidence>
<dbReference type="GO" id="GO:0009507">
    <property type="term" value="C:chloroplast"/>
    <property type="evidence" value="ECO:0007669"/>
    <property type="project" value="UniProtKB-SubCell"/>
</dbReference>
<dbReference type="AlphaFoldDB" id="A0A5D2I2J5"/>
<comment type="similarity">
    <text evidence="2">Belongs to the 2Fe2S plant-type ferredoxin family.</text>
</comment>
<evidence type="ECO:0000256" key="1">
    <source>
        <dbReference type="ARBA" id="ARBA00004229"/>
    </source>
</evidence>
<keyword evidence="3" id="KW-0813">Transport</keyword>
<proteinExistence type="inferred from homology"/>
<dbReference type="Pfam" id="PF00111">
    <property type="entry name" value="Fer2"/>
    <property type="match status" value="1"/>
</dbReference>
<keyword evidence="7" id="KW-0408">Iron</keyword>
<dbReference type="PANTHER" id="PTHR43112:SF44">
    <property type="entry name" value="FERREDOXIN"/>
    <property type="match status" value="1"/>
</dbReference>
<name>A0A5D2I2J5_GOSTO</name>
<reference evidence="11 12" key="1">
    <citation type="submission" date="2019-07" db="EMBL/GenBank/DDBJ databases">
        <title>WGS assembly of Gossypium tomentosum.</title>
        <authorList>
            <person name="Chen Z.J."/>
            <person name="Sreedasyam A."/>
            <person name="Ando A."/>
            <person name="Song Q."/>
            <person name="De L."/>
            <person name="Hulse-Kemp A."/>
            <person name="Ding M."/>
            <person name="Ye W."/>
            <person name="Kirkbride R."/>
            <person name="Jenkins J."/>
            <person name="Plott C."/>
            <person name="Lovell J."/>
            <person name="Lin Y.-M."/>
            <person name="Vaughn R."/>
            <person name="Liu B."/>
            <person name="Li W."/>
            <person name="Simpson S."/>
            <person name="Scheffler B."/>
            <person name="Saski C."/>
            <person name="Grover C."/>
            <person name="Hu G."/>
            <person name="Conover J."/>
            <person name="Carlson J."/>
            <person name="Shu S."/>
            <person name="Boston L."/>
            <person name="Williams M."/>
            <person name="Peterson D."/>
            <person name="Mcgee K."/>
            <person name="Jones D."/>
            <person name="Wendel J."/>
            <person name="Stelly D."/>
            <person name="Grimwood J."/>
            <person name="Schmutz J."/>
        </authorList>
    </citation>
    <scope>NUCLEOTIDE SEQUENCE [LARGE SCALE GENOMIC DNA]</scope>
    <source>
        <strain evidence="11">7179.01</strain>
    </source>
</reference>
<accession>A0A5D2I2J5</accession>
<gene>
    <name evidence="11" type="ORF">ES332_D13G288200v1</name>
</gene>
<keyword evidence="6" id="KW-0249">Electron transport</keyword>
<dbReference type="PANTHER" id="PTHR43112">
    <property type="entry name" value="FERREDOXIN"/>
    <property type="match status" value="1"/>
</dbReference>
<dbReference type="InterPro" id="IPR001041">
    <property type="entry name" value="2Fe-2S_ferredoxin-type"/>
</dbReference>
<dbReference type="PROSITE" id="PS00197">
    <property type="entry name" value="2FE2S_FER_1"/>
    <property type="match status" value="1"/>
</dbReference>
<comment type="cofactor">
    <cofactor evidence="9">
        <name>[2Fe-2S] cluster</name>
        <dbReference type="ChEBI" id="CHEBI:190135"/>
    </cofactor>
</comment>
<dbReference type="Proteomes" id="UP000322667">
    <property type="component" value="Chromosome D13"/>
</dbReference>
<evidence type="ECO:0000256" key="2">
    <source>
        <dbReference type="ARBA" id="ARBA00007874"/>
    </source>
</evidence>
<keyword evidence="5" id="KW-0479">Metal-binding</keyword>
<dbReference type="SUPFAM" id="SSF54292">
    <property type="entry name" value="2Fe-2S ferredoxin-like"/>
    <property type="match status" value="1"/>
</dbReference>
<comment type="subcellular location">
    <subcellularLocation>
        <location evidence="1">Plastid</location>
        <location evidence="1">Chloroplast</location>
    </subcellularLocation>
</comment>
<dbReference type="EMBL" id="CM017635">
    <property type="protein sequence ID" value="TYH36775.1"/>
    <property type="molecule type" value="Genomic_DNA"/>
</dbReference>
<protein>
    <recommendedName>
        <fullName evidence="10">2Fe-2S ferredoxin-type domain-containing protein</fullName>
    </recommendedName>
</protein>
<feature type="domain" description="2Fe-2S ferredoxin-type" evidence="10">
    <location>
        <begin position="4"/>
        <end position="76"/>
    </location>
</feature>
<dbReference type="Gene3D" id="3.10.20.30">
    <property type="match status" value="1"/>
</dbReference>
<evidence type="ECO:0000259" key="10">
    <source>
        <dbReference type="PROSITE" id="PS51085"/>
    </source>
</evidence>
<dbReference type="CDD" id="cd00207">
    <property type="entry name" value="fer2"/>
    <property type="match status" value="1"/>
</dbReference>
<dbReference type="InterPro" id="IPR036010">
    <property type="entry name" value="2Fe-2S_ferredoxin-like_sf"/>
</dbReference>
<evidence type="ECO:0000313" key="12">
    <source>
        <dbReference type="Proteomes" id="UP000322667"/>
    </source>
</evidence>
<sequence>MAMYKIKLVGPKGEVNEFEVPDNQYILEAAEAAGVELPYCCRAGACSICTAKVVSGTYINQKPSTSRTIKLRMGIC</sequence>
<dbReference type="InterPro" id="IPR012675">
    <property type="entry name" value="Beta-grasp_dom_sf"/>
</dbReference>
<keyword evidence="4" id="KW-0001">2Fe-2S</keyword>
<dbReference type="GO" id="GO:0046872">
    <property type="term" value="F:metal ion binding"/>
    <property type="evidence" value="ECO:0007669"/>
    <property type="project" value="UniProtKB-KW"/>
</dbReference>
<evidence type="ECO:0000256" key="8">
    <source>
        <dbReference type="ARBA" id="ARBA00023014"/>
    </source>
</evidence>
<dbReference type="InterPro" id="IPR006058">
    <property type="entry name" value="2Fe2S_fd_BS"/>
</dbReference>
<dbReference type="PROSITE" id="PS51085">
    <property type="entry name" value="2FE2S_FER_2"/>
    <property type="match status" value="1"/>
</dbReference>
<evidence type="ECO:0000256" key="5">
    <source>
        <dbReference type="ARBA" id="ARBA00022723"/>
    </source>
</evidence>
<organism evidence="11 12">
    <name type="scientific">Gossypium tomentosum</name>
    <name type="common">Hawaiian cotton</name>
    <name type="synonym">Gossypium sandvicense</name>
    <dbReference type="NCBI Taxonomy" id="34277"/>
    <lineage>
        <taxon>Eukaryota</taxon>
        <taxon>Viridiplantae</taxon>
        <taxon>Streptophyta</taxon>
        <taxon>Embryophyta</taxon>
        <taxon>Tracheophyta</taxon>
        <taxon>Spermatophyta</taxon>
        <taxon>Magnoliopsida</taxon>
        <taxon>eudicotyledons</taxon>
        <taxon>Gunneridae</taxon>
        <taxon>Pentapetalae</taxon>
        <taxon>rosids</taxon>
        <taxon>malvids</taxon>
        <taxon>Malvales</taxon>
        <taxon>Malvaceae</taxon>
        <taxon>Malvoideae</taxon>
        <taxon>Gossypium</taxon>
    </lineage>
</organism>
<evidence type="ECO:0000256" key="7">
    <source>
        <dbReference type="ARBA" id="ARBA00023004"/>
    </source>
</evidence>
<evidence type="ECO:0000256" key="4">
    <source>
        <dbReference type="ARBA" id="ARBA00022714"/>
    </source>
</evidence>
<dbReference type="GO" id="GO:0051537">
    <property type="term" value="F:2 iron, 2 sulfur cluster binding"/>
    <property type="evidence" value="ECO:0007669"/>
    <property type="project" value="UniProtKB-KW"/>
</dbReference>
<evidence type="ECO:0000256" key="9">
    <source>
        <dbReference type="ARBA" id="ARBA00034078"/>
    </source>
</evidence>
<evidence type="ECO:0000313" key="11">
    <source>
        <dbReference type="EMBL" id="TYH36775.1"/>
    </source>
</evidence>
<evidence type="ECO:0000256" key="6">
    <source>
        <dbReference type="ARBA" id="ARBA00022982"/>
    </source>
</evidence>
<keyword evidence="8" id="KW-0411">Iron-sulfur</keyword>